<dbReference type="KEGG" id="sre:PTSG_11514"/>
<feature type="non-terminal residue" evidence="3">
    <location>
        <position position="1"/>
    </location>
</feature>
<keyword evidence="4" id="KW-1185">Reference proteome</keyword>
<dbReference type="Proteomes" id="UP000007799">
    <property type="component" value="Unassembled WGS sequence"/>
</dbReference>
<feature type="domain" description="Exportin-5 C-terminal" evidence="2">
    <location>
        <begin position="128"/>
        <end position="382"/>
    </location>
</feature>
<dbReference type="eggNOG" id="KOG2020">
    <property type="taxonomic scope" value="Eukaryota"/>
</dbReference>
<dbReference type="GO" id="GO:0005737">
    <property type="term" value="C:cytoplasm"/>
    <property type="evidence" value="ECO:0007669"/>
    <property type="project" value="TreeGrafter"/>
</dbReference>
<dbReference type="PANTHER" id="PTHR11223:SF3">
    <property type="entry name" value="EXPORTIN-5"/>
    <property type="match status" value="1"/>
</dbReference>
<dbReference type="GO" id="GO:0042565">
    <property type="term" value="C:RNA nuclear export complex"/>
    <property type="evidence" value="ECO:0007669"/>
    <property type="project" value="TreeGrafter"/>
</dbReference>
<dbReference type="GO" id="GO:0006611">
    <property type="term" value="P:protein export from nucleus"/>
    <property type="evidence" value="ECO:0007669"/>
    <property type="project" value="InterPro"/>
</dbReference>
<proteinExistence type="predicted"/>
<dbReference type="InterPro" id="IPR013598">
    <property type="entry name" value="Exportin-1/Importin-b-like"/>
</dbReference>
<evidence type="ECO:0000313" key="3">
    <source>
        <dbReference type="EMBL" id="EGD74415.1"/>
    </source>
</evidence>
<dbReference type="STRING" id="946362.F2UTQ2"/>
<dbReference type="InterPro" id="IPR045478">
    <property type="entry name" value="Exportin-5_C"/>
</dbReference>
<organism evidence="4">
    <name type="scientific">Salpingoeca rosetta (strain ATCC 50818 / BSB-021)</name>
    <dbReference type="NCBI Taxonomy" id="946362"/>
    <lineage>
        <taxon>Eukaryota</taxon>
        <taxon>Choanoflagellata</taxon>
        <taxon>Craspedida</taxon>
        <taxon>Salpingoecidae</taxon>
        <taxon>Salpingoeca</taxon>
    </lineage>
</organism>
<evidence type="ECO:0000259" key="2">
    <source>
        <dbReference type="Pfam" id="PF19273"/>
    </source>
</evidence>
<dbReference type="Pfam" id="PF08389">
    <property type="entry name" value="Xpo1"/>
    <property type="match status" value="1"/>
</dbReference>
<protein>
    <submittedName>
        <fullName evidence="3">Uncharacterized protein</fullName>
    </submittedName>
</protein>
<dbReference type="EMBL" id="GL833094">
    <property type="protein sequence ID" value="EGD74415.1"/>
    <property type="molecule type" value="Genomic_DNA"/>
</dbReference>
<gene>
    <name evidence="3" type="ORF">PTSG_11514</name>
</gene>
<feature type="non-terminal residue" evidence="3">
    <location>
        <position position="385"/>
    </location>
</feature>
<dbReference type="Gene3D" id="1.25.10.10">
    <property type="entry name" value="Leucine-rich Repeat Variant"/>
    <property type="match status" value="1"/>
</dbReference>
<dbReference type="InterPro" id="IPR011989">
    <property type="entry name" value="ARM-like"/>
</dbReference>
<dbReference type="GO" id="GO:0006405">
    <property type="term" value="P:RNA export from nucleus"/>
    <property type="evidence" value="ECO:0007669"/>
    <property type="project" value="TreeGrafter"/>
</dbReference>
<dbReference type="AlphaFoldDB" id="F2UTQ2"/>
<dbReference type="InParanoid" id="F2UTQ2"/>
<evidence type="ECO:0000259" key="1">
    <source>
        <dbReference type="Pfam" id="PF08389"/>
    </source>
</evidence>
<dbReference type="GO" id="GO:0005049">
    <property type="term" value="F:nuclear export signal receptor activity"/>
    <property type="evidence" value="ECO:0007669"/>
    <property type="project" value="InterPro"/>
</dbReference>
<dbReference type="RefSeq" id="XP_004987452.1">
    <property type="nucleotide sequence ID" value="XM_004987395.1"/>
</dbReference>
<dbReference type="PANTHER" id="PTHR11223">
    <property type="entry name" value="EXPORTIN 1/5"/>
    <property type="match status" value="1"/>
</dbReference>
<dbReference type="SUPFAM" id="SSF48371">
    <property type="entry name" value="ARM repeat"/>
    <property type="match status" value="1"/>
</dbReference>
<dbReference type="InterPro" id="IPR016024">
    <property type="entry name" value="ARM-type_fold"/>
</dbReference>
<dbReference type="GeneID" id="16067971"/>
<feature type="domain" description="Exportin-1/Importin-beta-like" evidence="1">
    <location>
        <begin position="18"/>
        <end position="87"/>
    </location>
</feature>
<dbReference type="OrthoDB" id="2215036at2759"/>
<evidence type="ECO:0000313" key="4">
    <source>
        <dbReference type="Proteomes" id="UP000007799"/>
    </source>
</evidence>
<dbReference type="InterPro" id="IPR045065">
    <property type="entry name" value="XPO1/5"/>
</dbReference>
<name>F2UTQ2_SALR5</name>
<dbReference type="GO" id="GO:0003723">
    <property type="term" value="F:RNA binding"/>
    <property type="evidence" value="ECO:0007669"/>
    <property type="project" value="TreeGrafter"/>
</dbReference>
<reference evidence="3" key="1">
    <citation type="submission" date="2009-08" db="EMBL/GenBank/DDBJ databases">
        <title>Annotation of Salpingoeca rosetta.</title>
        <authorList>
            <consortium name="The Broad Institute Genome Sequencing Platform"/>
            <person name="Russ C."/>
            <person name="Cuomo C."/>
            <person name="Burger G."/>
            <person name="Gray M.W."/>
            <person name="Holland P.W.H."/>
            <person name="King N."/>
            <person name="Lang F.B.F."/>
            <person name="Roger A.J."/>
            <person name="Ruiz-Trillo I."/>
            <person name="Young S.K."/>
            <person name="Zeng Q."/>
            <person name="Gargeya S."/>
            <person name="Alvarado L."/>
            <person name="Berlin A."/>
            <person name="Chapman S.B."/>
            <person name="Chen Z."/>
            <person name="Freedman E."/>
            <person name="Gellesch M."/>
            <person name="Goldberg J."/>
            <person name="Griggs A."/>
            <person name="Gujja S."/>
            <person name="Heilman E."/>
            <person name="Heiman D."/>
            <person name="Howarth C."/>
            <person name="Mehta T."/>
            <person name="Neiman D."/>
            <person name="Pearson M."/>
            <person name="Roberts A."/>
            <person name="Saif S."/>
            <person name="Shea T."/>
            <person name="Shenoy N."/>
            <person name="Sisk P."/>
            <person name="Stolte C."/>
            <person name="Sykes S."/>
            <person name="White J."/>
            <person name="Yandava C."/>
            <person name="Haas B."/>
            <person name="Nusbaum C."/>
            <person name="Birren B."/>
        </authorList>
    </citation>
    <scope>NUCLEOTIDE SEQUENCE [LARGE SCALE GENOMIC DNA]</scope>
    <source>
        <strain evidence="3">ATCC 50818</strain>
    </source>
</reference>
<sequence>VQGLSACLPSLLPFFSNLLVTCIPQETDNADEAQRQEYYMVVRMLLKTLAAFVDWVPLKALYKNNLLLMLCELLSVEPHRQAAADCLLLIVERKGPRDERAPLLDILQHLGPIVASVEALTQSSMDNEDVYTFVKRLAQVITVLGTNQLCSLCGPGSIKREPPKNFDDYVRVLYEFTLHPSAVVSSLTFVCWATMLRNDVLKQTDVMKRLQLPLAEVLCDKMVRRGNPEVGFFGESAVFSEQDFSDLEEWNSFFSVYRSQALTILSLISTHFPTAMVNLLATNLSNLVDNTPAALESAPRNSNGELESHAEVLEAWDAMGRIWEASAPPAHDQLMQQLAKGHDSGAMAVLGQCFQAALTWASREPKLYLCELSVLGSMVVCLNEM</sequence>
<dbReference type="Pfam" id="PF19273">
    <property type="entry name" value="Exportin-5"/>
    <property type="match status" value="1"/>
</dbReference>
<accession>F2UTQ2</accession>
<dbReference type="GO" id="GO:0005634">
    <property type="term" value="C:nucleus"/>
    <property type="evidence" value="ECO:0007669"/>
    <property type="project" value="TreeGrafter"/>
</dbReference>